<dbReference type="PROSITE" id="PS50850">
    <property type="entry name" value="MFS"/>
    <property type="match status" value="1"/>
</dbReference>
<feature type="transmembrane region" description="Helical" evidence="7">
    <location>
        <begin position="340"/>
        <end position="359"/>
    </location>
</feature>
<feature type="domain" description="Major facilitator superfamily (MFS) profile" evidence="8">
    <location>
        <begin position="46"/>
        <end position="486"/>
    </location>
</feature>
<protein>
    <submittedName>
        <fullName evidence="9">MFS family permease</fullName>
    </submittedName>
</protein>
<feature type="transmembrane region" description="Helical" evidence="7">
    <location>
        <begin position="394"/>
        <end position="412"/>
    </location>
</feature>
<dbReference type="Pfam" id="PF00083">
    <property type="entry name" value="Sugar_tr"/>
    <property type="match status" value="1"/>
</dbReference>
<evidence type="ECO:0000256" key="1">
    <source>
        <dbReference type="ARBA" id="ARBA00004141"/>
    </source>
</evidence>
<dbReference type="InterPro" id="IPR036259">
    <property type="entry name" value="MFS_trans_sf"/>
</dbReference>
<evidence type="ECO:0000256" key="7">
    <source>
        <dbReference type="SAM" id="Phobius"/>
    </source>
</evidence>
<keyword evidence="5 7" id="KW-1133">Transmembrane helix</keyword>
<dbReference type="PANTHER" id="PTHR23511">
    <property type="entry name" value="SYNAPTIC VESICLE GLYCOPROTEIN 2"/>
    <property type="match status" value="1"/>
</dbReference>
<proteinExistence type="inferred from homology"/>
<dbReference type="InterPro" id="IPR005828">
    <property type="entry name" value="MFS_sugar_transport-like"/>
</dbReference>
<keyword evidence="6 7" id="KW-0472">Membrane</keyword>
<feature type="transmembrane region" description="Helical" evidence="7">
    <location>
        <begin position="170"/>
        <end position="192"/>
    </location>
</feature>
<dbReference type="GO" id="GO:0022857">
    <property type="term" value="F:transmembrane transporter activity"/>
    <property type="evidence" value="ECO:0007669"/>
    <property type="project" value="InterPro"/>
</dbReference>
<feature type="transmembrane region" description="Helical" evidence="7">
    <location>
        <begin position="46"/>
        <end position="71"/>
    </location>
</feature>
<dbReference type="SUPFAM" id="SSF103473">
    <property type="entry name" value="MFS general substrate transporter"/>
    <property type="match status" value="1"/>
</dbReference>
<keyword evidence="4 7" id="KW-0812">Transmembrane</keyword>
<feature type="transmembrane region" description="Helical" evidence="7">
    <location>
        <begin position="204"/>
        <end position="223"/>
    </location>
</feature>
<name>A0A7Y9WAD7_9BURK</name>
<evidence type="ECO:0000256" key="4">
    <source>
        <dbReference type="ARBA" id="ARBA00022692"/>
    </source>
</evidence>
<sequence>MHDMAATDDLQKATVKSVQEYIDERPMWADGTRLPSSPMTKMQWRIWSLAAAGKFFEGFVVFMTGVALPLISREFGIGAAQNGFISAASLCGILVGAVGLGGMSDYFGRKRMFIVEMIIFVAFLVLLVFCTNFVSLVVCLFGLGVALGCDYPTAHMIISESIPSTSRGKLVLAAFAFQAVGALAGTGVGFLVLSMVPTLDAWRWMYGTAIFPALLVTIGRFYITESPNWLHIRGATDRAELAARRLLVRSPQYPAEIVLAREFVVVGKGEHDKGSFLALFERKNLRATIFASAPWFLQDLGTYGIGIFTPTILATAFGAKPDHVRSIADLILNDILAAKGAALITALLIIGIMFAVALADKFGRIWLQVVGFVGCAVGLLIASFSDSFDGTAKTAMIFAGFMLFNFMTNLGPNAQTYLLAGEVFPTAIRGTGAGFAAAVGKIGAVATAFLFPILLNSIGTGPLLYILVGTSLVGAVVTWLFRIETNGVNLDQIGR</sequence>
<gene>
    <name evidence="9" type="ORF">GGD41_004195</name>
</gene>
<organism evidence="9 10">
    <name type="scientific">Paraburkholderia bryophila</name>
    <dbReference type="NCBI Taxonomy" id="420952"/>
    <lineage>
        <taxon>Bacteria</taxon>
        <taxon>Pseudomonadati</taxon>
        <taxon>Pseudomonadota</taxon>
        <taxon>Betaproteobacteria</taxon>
        <taxon>Burkholderiales</taxon>
        <taxon>Burkholderiaceae</taxon>
        <taxon>Paraburkholderia</taxon>
    </lineage>
</organism>
<dbReference type="GO" id="GO:0016020">
    <property type="term" value="C:membrane"/>
    <property type="evidence" value="ECO:0007669"/>
    <property type="project" value="UniProtKB-SubCell"/>
</dbReference>
<feature type="transmembrane region" description="Helical" evidence="7">
    <location>
        <begin position="432"/>
        <end position="455"/>
    </location>
</feature>
<dbReference type="PANTHER" id="PTHR23511:SF34">
    <property type="entry name" value="SYNAPTIC VESICLE GLYCOPROTEIN 2"/>
    <property type="match status" value="1"/>
</dbReference>
<evidence type="ECO:0000313" key="9">
    <source>
        <dbReference type="EMBL" id="NYH16967.1"/>
    </source>
</evidence>
<evidence type="ECO:0000256" key="5">
    <source>
        <dbReference type="ARBA" id="ARBA00022989"/>
    </source>
</evidence>
<evidence type="ECO:0000256" key="6">
    <source>
        <dbReference type="ARBA" id="ARBA00023136"/>
    </source>
</evidence>
<reference evidence="9 10" key="1">
    <citation type="submission" date="2020-07" db="EMBL/GenBank/DDBJ databases">
        <title>Exploring microbial biodiversity for novel pathways involved in the catabolism of aromatic compounds derived from lignin.</title>
        <authorList>
            <person name="Elkins J."/>
        </authorList>
    </citation>
    <scope>NUCLEOTIDE SEQUENCE [LARGE SCALE GENOMIC DNA]</scope>
    <source>
        <strain evidence="9 10">H2C3B</strain>
    </source>
</reference>
<feature type="transmembrane region" description="Helical" evidence="7">
    <location>
        <begin position="83"/>
        <end position="101"/>
    </location>
</feature>
<evidence type="ECO:0000256" key="2">
    <source>
        <dbReference type="ARBA" id="ARBA00010992"/>
    </source>
</evidence>
<comment type="subcellular location">
    <subcellularLocation>
        <location evidence="1">Membrane</location>
        <topology evidence="1">Multi-pass membrane protein</topology>
    </subcellularLocation>
</comment>
<evidence type="ECO:0000256" key="3">
    <source>
        <dbReference type="ARBA" id="ARBA00022448"/>
    </source>
</evidence>
<feature type="transmembrane region" description="Helical" evidence="7">
    <location>
        <begin position="462"/>
        <end position="481"/>
    </location>
</feature>
<dbReference type="EMBL" id="JACCAU010000001">
    <property type="protein sequence ID" value="NYH16967.1"/>
    <property type="molecule type" value="Genomic_DNA"/>
</dbReference>
<evidence type="ECO:0000313" key="10">
    <source>
        <dbReference type="Proteomes" id="UP000572540"/>
    </source>
</evidence>
<keyword evidence="3" id="KW-0813">Transport</keyword>
<dbReference type="Proteomes" id="UP000572540">
    <property type="component" value="Unassembled WGS sequence"/>
</dbReference>
<dbReference type="AlphaFoldDB" id="A0A7Y9WAD7"/>
<dbReference type="Gene3D" id="1.20.1250.20">
    <property type="entry name" value="MFS general substrate transporter like domains"/>
    <property type="match status" value="1"/>
</dbReference>
<dbReference type="RefSeq" id="WP_218911285.1">
    <property type="nucleotide sequence ID" value="NZ_JACCAU010000001.1"/>
</dbReference>
<feature type="transmembrane region" description="Helical" evidence="7">
    <location>
        <begin position="113"/>
        <end position="134"/>
    </location>
</feature>
<comment type="caution">
    <text evidence="9">The sequence shown here is derived from an EMBL/GenBank/DDBJ whole genome shotgun (WGS) entry which is preliminary data.</text>
</comment>
<dbReference type="InterPro" id="IPR020846">
    <property type="entry name" value="MFS_dom"/>
</dbReference>
<evidence type="ECO:0000259" key="8">
    <source>
        <dbReference type="PROSITE" id="PS50850"/>
    </source>
</evidence>
<comment type="similarity">
    <text evidence="2">Belongs to the major facilitator superfamily. Sugar transporter (TC 2.A.1.1) family.</text>
</comment>
<feature type="transmembrane region" description="Helical" evidence="7">
    <location>
        <begin position="365"/>
        <end position="382"/>
    </location>
</feature>
<accession>A0A7Y9WAD7</accession>